<proteinExistence type="inferred from homology"/>
<dbReference type="InterPro" id="IPR050430">
    <property type="entry name" value="Peptidase_S1"/>
</dbReference>
<evidence type="ECO:0000313" key="7">
    <source>
        <dbReference type="EMBL" id="GFH49458.1"/>
    </source>
</evidence>
<evidence type="ECO:0000256" key="1">
    <source>
        <dbReference type="ARBA" id="ARBA00007664"/>
    </source>
</evidence>
<dbReference type="EMBL" id="BLLK01000038">
    <property type="protein sequence ID" value="GFH49458.1"/>
    <property type="molecule type" value="Genomic_DNA"/>
</dbReference>
<dbReference type="PROSITE" id="PS50240">
    <property type="entry name" value="TRYPSIN_DOM"/>
    <property type="match status" value="1"/>
</dbReference>
<evidence type="ECO:0000313" key="8">
    <source>
        <dbReference type="Proteomes" id="UP001054902"/>
    </source>
</evidence>
<dbReference type="InterPro" id="IPR043504">
    <property type="entry name" value="Peptidase_S1_PA_chymotrypsin"/>
</dbReference>
<accession>A0AAD3H488</accession>
<feature type="domain" description="Peptidase S1" evidence="6">
    <location>
        <begin position="38"/>
        <end position="311"/>
    </location>
</feature>
<dbReference type="GO" id="GO:0006508">
    <property type="term" value="P:proteolysis"/>
    <property type="evidence" value="ECO:0007669"/>
    <property type="project" value="InterPro"/>
</dbReference>
<dbReference type="InterPro" id="IPR001254">
    <property type="entry name" value="Trypsin_dom"/>
</dbReference>
<comment type="caution">
    <text evidence="7">The sequence shown here is derived from an EMBL/GenBank/DDBJ whole genome shotgun (WGS) entry which is preliminary data.</text>
</comment>
<keyword evidence="3" id="KW-1015">Disulfide bond</keyword>
<organism evidence="7 8">
    <name type="scientific">Chaetoceros tenuissimus</name>
    <dbReference type="NCBI Taxonomy" id="426638"/>
    <lineage>
        <taxon>Eukaryota</taxon>
        <taxon>Sar</taxon>
        <taxon>Stramenopiles</taxon>
        <taxon>Ochrophyta</taxon>
        <taxon>Bacillariophyta</taxon>
        <taxon>Coscinodiscophyceae</taxon>
        <taxon>Chaetocerotophycidae</taxon>
        <taxon>Chaetocerotales</taxon>
        <taxon>Chaetocerotaceae</taxon>
        <taxon>Chaetoceros</taxon>
    </lineage>
</organism>
<evidence type="ECO:0000256" key="5">
    <source>
        <dbReference type="SAM" id="SignalP"/>
    </source>
</evidence>
<evidence type="ECO:0000259" key="6">
    <source>
        <dbReference type="PROSITE" id="PS50240"/>
    </source>
</evidence>
<reference evidence="7 8" key="1">
    <citation type="journal article" date="2021" name="Sci. Rep.">
        <title>The genome of the diatom Chaetoceros tenuissimus carries an ancient integrated fragment of an extant virus.</title>
        <authorList>
            <person name="Hongo Y."/>
            <person name="Kimura K."/>
            <person name="Takaki Y."/>
            <person name="Yoshida Y."/>
            <person name="Baba S."/>
            <person name="Kobayashi G."/>
            <person name="Nagasaki K."/>
            <person name="Hano T."/>
            <person name="Tomaru Y."/>
        </authorList>
    </citation>
    <scope>NUCLEOTIDE SEQUENCE [LARGE SCALE GENOMIC DNA]</scope>
    <source>
        <strain evidence="7 8">NIES-3715</strain>
    </source>
</reference>
<evidence type="ECO:0000256" key="4">
    <source>
        <dbReference type="ARBA" id="ARBA00023180"/>
    </source>
</evidence>
<dbReference type="SUPFAM" id="SSF50370">
    <property type="entry name" value="Ricin B-like lectins"/>
    <property type="match status" value="1"/>
</dbReference>
<dbReference type="PROSITE" id="PS50231">
    <property type="entry name" value="RICIN_B_LECTIN"/>
    <property type="match status" value="1"/>
</dbReference>
<dbReference type="PRINTS" id="PR00722">
    <property type="entry name" value="CHYMOTRYPSIN"/>
</dbReference>
<protein>
    <recommendedName>
        <fullName evidence="6">Peptidase S1 domain-containing protein</fullName>
    </recommendedName>
</protein>
<evidence type="ECO:0000256" key="3">
    <source>
        <dbReference type="ARBA" id="ARBA00023157"/>
    </source>
</evidence>
<keyword evidence="4" id="KW-0325">Glycoprotein</keyword>
<dbReference type="PANTHER" id="PTHR24276">
    <property type="entry name" value="POLYSERASE-RELATED"/>
    <property type="match status" value="1"/>
</dbReference>
<dbReference type="Proteomes" id="UP001054902">
    <property type="component" value="Unassembled WGS sequence"/>
</dbReference>
<dbReference type="SUPFAM" id="SSF50494">
    <property type="entry name" value="Trypsin-like serine proteases"/>
    <property type="match status" value="1"/>
</dbReference>
<sequence length="435" mass="48848">MKLSRTLAFFLSITPIIATNQNAIYYNNEDDDGVLERIMYGNRAPLDKYPWFAKGSGCGAALITPEFIITAEHCNIDRFESVRIGAVCTGDVNKERDYDNCGAPFERRYRKRVFELNEKDDLHTDLRLIQLDKRAQATPVGIDDGSLLNSYAAGRGNLWTPGFGKDQNDSSTDYLMEVSGKYVPLGECHKRTKDQDDIDDIVDGMICVQNDNVKKQACYGDSGGPLYDWETLRLGKEYNLHSNNPAMCFESPAPVSPPVSPPVPAPVPSPIAAPTTINDRNPPTPTSSGPQYFQIKSEFNNGYEWCLSSAPGNDIVGVEVCNLNDPRQLWRTTRKGQLKSKFNPSKCMVNRQAMNILKLEDCGDVVEFVFVYDTFFKSLLWVRNMSDFGQFGLRALTIMKTNPQPGNGSSKRVYVKLRKGKPRQSWNLVYVDNLQ</sequence>
<dbReference type="SMART" id="SM00020">
    <property type="entry name" value="Tryp_SPc"/>
    <property type="match status" value="1"/>
</dbReference>
<feature type="signal peptide" evidence="5">
    <location>
        <begin position="1"/>
        <end position="18"/>
    </location>
</feature>
<dbReference type="InterPro" id="IPR009003">
    <property type="entry name" value="Peptidase_S1_PA"/>
</dbReference>
<evidence type="ECO:0000256" key="2">
    <source>
        <dbReference type="ARBA" id="ARBA00023026"/>
    </source>
</evidence>
<comment type="similarity">
    <text evidence="1">Belongs to the peptidase S1 family.</text>
</comment>
<dbReference type="AlphaFoldDB" id="A0AAD3H488"/>
<feature type="chain" id="PRO_5042104495" description="Peptidase S1 domain-containing protein" evidence="5">
    <location>
        <begin position="19"/>
        <end position="435"/>
    </location>
</feature>
<dbReference type="GO" id="GO:0004252">
    <property type="term" value="F:serine-type endopeptidase activity"/>
    <property type="evidence" value="ECO:0007669"/>
    <property type="project" value="InterPro"/>
</dbReference>
<keyword evidence="8" id="KW-1185">Reference proteome</keyword>
<dbReference type="InterPro" id="IPR001314">
    <property type="entry name" value="Peptidase_S1A"/>
</dbReference>
<gene>
    <name evidence="7" type="ORF">CTEN210_05934</name>
</gene>
<keyword evidence="2" id="KW-0843">Virulence</keyword>
<dbReference type="InterPro" id="IPR035992">
    <property type="entry name" value="Ricin_B-like_lectins"/>
</dbReference>
<dbReference type="Pfam" id="PF00089">
    <property type="entry name" value="Trypsin"/>
    <property type="match status" value="1"/>
</dbReference>
<name>A0AAD3H488_9STRA</name>
<dbReference type="PANTHER" id="PTHR24276:SF98">
    <property type="entry name" value="FI18310P1-RELATED"/>
    <property type="match status" value="1"/>
</dbReference>
<dbReference type="Gene3D" id="2.40.10.10">
    <property type="entry name" value="Trypsin-like serine proteases"/>
    <property type="match status" value="2"/>
</dbReference>
<keyword evidence="5" id="KW-0732">Signal</keyword>